<evidence type="ECO:0000256" key="1">
    <source>
        <dbReference type="SAM" id="Coils"/>
    </source>
</evidence>
<proteinExistence type="predicted"/>
<dbReference type="EMBL" id="CP026095">
    <property type="protein sequence ID" value="AZV43690.1"/>
    <property type="molecule type" value="Genomic_DNA"/>
</dbReference>
<dbReference type="AlphaFoldDB" id="A0A3T0KTS4"/>
<dbReference type="RefSeq" id="WP_127760812.1">
    <property type="nucleotide sequence ID" value="NZ_CP026095.1"/>
</dbReference>
<gene>
    <name evidence="3" type="ORF">BAOM_3081</name>
</gene>
<accession>A0A3T0KTS4</accession>
<sequence length="214" mass="25183">MTNLIYTVEVKDWNNDDTYPTLYEGSSLIIAMMHFKEAHLNNEDVVLFITDQEGNELDVITNYNNENNNVIHCNDFFVPTDKELKKEHNEVVKQKEVYVNLYQEELTKNETIKKDNERLYNQVRKQSQEINKLNNTIKSLKVVNENDTTKQQTNNNLFWYAYRLRGFSPFCQPKGHIKVDQTIGRYGIIAYARPLTDNELEEYDLVPYNEAVTA</sequence>
<feature type="coiled-coil region" evidence="1">
    <location>
        <begin position="109"/>
        <end position="143"/>
    </location>
</feature>
<dbReference type="Pfam" id="PF18789">
    <property type="entry name" value="DarA_C"/>
    <property type="match status" value="1"/>
</dbReference>
<dbReference type="Proteomes" id="UP000283095">
    <property type="component" value="Chromosome"/>
</dbReference>
<evidence type="ECO:0000313" key="3">
    <source>
        <dbReference type="EMBL" id="AZV43690.1"/>
    </source>
</evidence>
<evidence type="ECO:0000313" key="4">
    <source>
        <dbReference type="Proteomes" id="UP000283095"/>
    </source>
</evidence>
<reference evidence="3 4" key="1">
    <citation type="submission" date="2018-01" db="EMBL/GenBank/DDBJ databases">
        <title>Bacillus asahii Genome sequencing and assembly.</title>
        <authorList>
            <person name="Jiang H."/>
            <person name="Feng Y."/>
            <person name="Zhao F."/>
            <person name="Lin X."/>
        </authorList>
    </citation>
    <scope>NUCLEOTIDE SEQUENCE [LARGE SCALE GENOMIC DNA]</scope>
    <source>
        <strain evidence="3 4">OM18</strain>
    </source>
</reference>
<dbReference type="InterPro" id="IPR041501">
    <property type="entry name" value="DarA_C"/>
</dbReference>
<organism evidence="3 4">
    <name type="scientific">Peribacillus asahii</name>
    <dbReference type="NCBI Taxonomy" id="228899"/>
    <lineage>
        <taxon>Bacteria</taxon>
        <taxon>Bacillati</taxon>
        <taxon>Bacillota</taxon>
        <taxon>Bacilli</taxon>
        <taxon>Bacillales</taxon>
        <taxon>Bacillaceae</taxon>
        <taxon>Peribacillus</taxon>
    </lineage>
</organism>
<dbReference type="OrthoDB" id="9803716at2"/>
<evidence type="ECO:0000259" key="2">
    <source>
        <dbReference type="Pfam" id="PF18789"/>
    </source>
</evidence>
<feature type="domain" description="Defence against restriction A C-terminal" evidence="2">
    <location>
        <begin position="157"/>
        <end position="208"/>
    </location>
</feature>
<protein>
    <recommendedName>
        <fullName evidence="2">Defence against restriction A C-terminal domain-containing protein</fullName>
    </recommendedName>
</protein>
<keyword evidence="1" id="KW-0175">Coiled coil</keyword>
<dbReference type="KEGG" id="pasa:BAOM_3081"/>
<name>A0A3T0KTS4_9BACI</name>